<keyword evidence="3" id="KW-1185">Reference proteome</keyword>
<dbReference type="CDD" id="cd06532">
    <property type="entry name" value="Glyco_transf_25"/>
    <property type="match status" value="1"/>
</dbReference>
<feature type="domain" description="Glycosyl transferase family 25" evidence="1">
    <location>
        <begin position="2"/>
        <end position="198"/>
    </location>
</feature>
<gene>
    <name evidence="2" type="ORF">EV692_1863</name>
</gene>
<dbReference type="GO" id="GO:0016740">
    <property type="term" value="F:transferase activity"/>
    <property type="evidence" value="ECO:0007669"/>
    <property type="project" value="UniProtKB-KW"/>
</dbReference>
<evidence type="ECO:0000259" key="1">
    <source>
        <dbReference type="Pfam" id="PF01755"/>
    </source>
</evidence>
<dbReference type="AlphaFoldDB" id="A0A4R1KUC9"/>
<dbReference type="RefSeq" id="WP_132302445.1">
    <property type="nucleotide sequence ID" value="NZ_CP170642.1"/>
</dbReference>
<dbReference type="Pfam" id="PF01755">
    <property type="entry name" value="Glyco_transf_25"/>
    <property type="match status" value="1"/>
</dbReference>
<dbReference type="Proteomes" id="UP000295496">
    <property type="component" value="Unassembled WGS sequence"/>
</dbReference>
<proteinExistence type="predicted"/>
<accession>A0A4R1KUC9</accession>
<keyword evidence="2" id="KW-0808">Transferase</keyword>
<reference evidence="2 3" key="1">
    <citation type="submission" date="2019-03" db="EMBL/GenBank/DDBJ databases">
        <title>Genomic Encyclopedia of Type Strains, Phase IV (KMG-IV): sequencing the most valuable type-strain genomes for metagenomic binning, comparative biology and taxonomic classification.</title>
        <authorList>
            <person name="Goeker M."/>
        </authorList>
    </citation>
    <scope>NUCLEOTIDE SEQUENCE [LARGE SCALE GENOMIC DNA]</scope>
    <source>
        <strain evidence="2 3">DSM 10053</strain>
    </source>
</reference>
<dbReference type="EMBL" id="SMGJ01000006">
    <property type="protein sequence ID" value="TCK68163.1"/>
    <property type="molecule type" value="Genomic_DNA"/>
</dbReference>
<protein>
    <submittedName>
        <fullName evidence="2">Glycosyl transferase family 25</fullName>
    </submittedName>
</protein>
<evidence type="ECO:0000313" key="2">
    <source>
        <dbReference type="EMBL" id="TCK68163.1"/>
    </source>
</evidence>
<sequence>MRKFLISLEKDIQRRKLFFSQPDTADFDVFNAINTMNLSPSELESRFDFNGFKQAYGREVTKGEIGCTLSHLAVYQKIVDDETVQANDYALVCEDDALLAENFQQNLTALLTESLTADIILVGQSKIPTFDDIELKINYPTTLRFLQKKIATTGYRYAYPYKNYFAGTVAYLITKSACQKFLDYIEQQQKIFWLADDFIWFEKQLGLDIVVIRPLMVIENPKLASNLADLRAALKHSWWQKWLKFPAKKLLAIKRNL</sequence>
<organism evidence="2 3">
    <name type="scientific">Lonepinella koalarum</name>
    <dbReference type="NCBI Taxonomy" id="53417"/>
    <lineage>
        <taxon>Bacteria</taxon>
        <taxon>Pseudomonadati</taxon>
        <taxon>Pseudomonadota</taxon>
        <taxon>Gammaproteobacteria</taxon>
        <taxon>Pasteurellales</taxon>
        <taxon>Pasteurellaceae</taxon>
        <taxon>Lonepinella</taxon>
    </lineage>
</organism>
<name>A0A4R1KUC9_9PAST</name>
<comment type="caution">
    <text evidence="2">The sequence shown here is derived from an EMBL/GenBank/DDBJ whole genome shotgun (WGS) entry which is preliminary data.</text>
</comment>
<dbReference type="InterPro" id="IPR002654">
    <property type="entry name" value="Glyco_trans_25"/>
</dbReference>
<evidence type="ECO:0000313" key="3">
    <source>
        <dbReference type="Proteomes" id="UP000295496"/>
    </source>
</evidence>